<dbReference type="Pfam" id="PF13927">
    <property type="entry name" value="Ig_3"/>
    <property type="match status" value="1"/>
</dbReference>
<dbReference type="InterPro" id="IPR036179">
    <property type="entry name" value="Ig-like_dom_sf"/>
</dbReference>
<reference evidence="3 4" key="1">
    <citation type="submission" date="2020-06" db="EMBL/GenBank/DDBJ databases">
        <authorList>
            <person name="Li R."/>
            <person name="Bekaert M."/>
        </authorList>
    </citation>
    <scope>NUCLEOTIDE SEQUENCE [LARGE SCALE GENOMIC DNA]</scope>
    <source>
        <strain evidence="4">wild</strain>
    </source>
</reference>
<dbReference type="SUPFAM" id="SSF48726">
    <property type="entry name" value="Immunoglobulin"/>
    <property type="match status" value="1"/>
</dbReference>
<proteinExistence type="predicted"/>
<evidence type="ECO:0000313" key="4">
    <source>
        <dbReference type="Proteomes" id="UP000507470"/>
    </source>
</evidence>
<sequence>MTSSKIVTVITLTFGFDGVIVLTRIRWTFLLFLVYWEVTDHPILHGRNVTLFCNTSAVGTQKTTWMKQSDVILHQSLSFYPDKYTGKEIADGSTLTIANVTFADVNVSYTCLSDVYSYEKVLFINNTDFILLPKHKEIKWLVLERKLYVQLIIMRICPVPTCTIMLNNALLPTIQKESMDMQDAFYHGTLNLTSQYQINMCEMNLAVVCVFGSSYSKVLATKHDKVMQNCNGSAYGFLYVGTVAGVGASFILLFTSCVYFIFRERDDESRHFDGRQSSVFLQNIRLYLHRLRCCDYNACRICGKKNASTEIQSQKESGKDRVELYTNTQLKGQREEKNRILESIEITNNSKTNYLTYPLHNANMEIDIHVKNANNSVGIRADYVSNFHVYNNGKLTVGRVNNETCTSKSQIDTAHSCVHHNSPEIVNLLV</sequence>
<dbReference type="InterPro" id="IPR007110">
    <property type="entry name" value="Ig-like_dom"/>
</dbReference>
<organism evidence="3 4">
    <name type="scientific">Mytilus coruscus</name>
    <name type="common">Sea mussel</name>
    <dbReference type="NCBI Taxonomy" id="42192"/>
    <lineage>
        <taxon>Eukaryota</taxon>
        <taxon>Metazoa</taxon>
        <taxon>Spiralia</taxon>
        <taxon>Lophotrochozoa</taxon>
        <taxon>Mollusca</taxon>
        <taxon>Bivalvia</taxon>
        <taxon>Autobranchia</taxon>
        <taxon>Pteriomorphia</taxon>
        <taxon>Mytilida</taxon>
        <taxon>Mytiloidea</taxon>
        <taxon>Mytilidae</taxon>
        <taxon>Mytilinae</taxon>
        <taxon>Mytilus</taxon>
    </lineage>
</organism>
<feature type="domain" description="Ig-like" evidence="2">
    <location>
        <begin position="46"/>
        <end position="111"/>
    </location>
</feature>
<feature type="transmembrane region" description="Helical" evidence="1">
    <location>
        <begin position="237"/>
        <end position="262"/>
    </location>
</feature>
<keyword evidence="1" id="KW-0472">Membrane</keyword>
<dbReference type="AlphaFoldDB" id="A0A6J8BDP7"/>
<dbReference type="Proteomes" id="UP000507470">
    <property type="component" value="Unassembled WGS sequence"/>
</dbReference>
<dbReference type="EMBL" id="CACVKT020003068">
    <property type="protein sequence ID" value="CAC5381531.1"/>
    <property type="molecule type" value="Genomic_DNA"/>
</dbReference>
<evidence type="ECO:0000313" key="3">
    <source>
        <dbReference type="EMBL" id="CAC5381531.1"/>
    </source>
</evidence>
<keyword evidence="1" id="KW-1133">Transmembrane helix</keyword>
<gene>
    <name evidence="3" type="ORF">MCOR_17386</name>
</gene>
<dbReference type="InterPro" id="IPR013783">
    <property type="entry name" value="Ig-like_fold"/>
</dbReference>
<dbReference type="CDD" id="cd00096">
    <property type="entry name" value="Ig"/>
    <property type="match status" value="1"/>
</dbReference>
<keyword evidence="4" id="KW-1185">Reference proteome</keyword>
<name>A0A6J8BDP7_MYTCO</name>
<accession>A0A6J8BDP7</accession>
<evidence type="ECO:0000256" key="1">
    <source>
        <dbReference type="SAM" id="Phobius"/>
    </source>
</evidence>
<dbReference type="PROSITE" id="PS50835">
    <property type="entry name" value="IG_LIKE"/>
    <property type="match status" value="1"/>
</dbReference>
<evidence type="ECO:0000259" key="2">
    <source>
        <dbReference type="PROSITE" id="PS50835"/>
    </source>
</evidence>
<keyword evidence="1" id="KW-0812">Transmembrane</keyword>
<protein>
    <recommendedName>
        <fullName evidence="2">Ig-like domain-containing protein</fullName>
    </recommendedName>
</protein>
<dbReference type="Gene3D" id="2.60.40.10">
    <property type="entry name" value="Immunoglobulins"/>
    <property type="match status" value="1"/>
</dbReference>